<feature type="transmembrane region" description="Helical" evidence="1">
    <location>
        <begin position="12"/>
        <end position="28"/>
    </location>
</feature>
<evidence type="ECO:0000256" key="1">
    <source>
        <dbReference type="SAM" id="Phobius"/>
    </source>
</evidence>
<keyword evidence="3" id="KW-1185">Reference proteome</keyword>
<dbReference type="EMBL" id="JBHRZV010000049">
    <property type="protein sequence ID" value="MFC3928274.1"/>
    <property type="molecule type" value="Genomic_DNA"/>
</dbReference>
<comment type="caution">
    <text evidence="2">The sequence shown here is derived from an EMBL/GenBank/DDBJ whole genome shotgun (WGS) entry which is preliminary data.</text>
</comment>
<evidence type="ECO:0000313" key="2">
    <source>
        <dbReference type="EMBL" id="MFC3928274.1"/>
    </source>
</evidence>
<dbReference type="Proteomes" id="UP001595807">
    <property type="component" value="Unassembled WGS sequence"/>
</dbReference>
<organism evidence="2 3">
    <name type="scientific">Streptococcus caprae</name>
    <dbReference type="NCBI Taxonomy" id="1640501"/>
    <lineage>
        <taxon>Bacteria</taxon>
        <taxon>Bacillati</taxon>
        <taxon>Bacillota</taxon>
        <taxon>Bacilli</taxon>
        <taxon>Lactobacillales</taxon>
        <taxon>Streptococcaceae</taxon>
        <taxon>Streptococcus</taxon>
    </lineage>
</organism>
<sequence length="170" mass="20131">MDWVNCIDWFLRILQIIAFVGVILKVSVQKGYSSNIKVEDVTQKEEKDYFSRFRFIDQYEHLEHGFEKILIYPVETDIKKLVFYNLTYENGKLIKKLIETKRDIKNSTAILLRTTLPEGVPSLKIEWTTSDGEIGEHIFRYNGFNGYHHLTEYKYRLTLKKKILSVFGLN</sequence>
<keyword evidence="1" id="KW-0812">Transmembrane</keyword>
<keyword evidence="1" id="KW-1133">Transmembrane helix</keyword>
<gene>
    <name evidence="2" type="ORF">ACFORF_06805</name>
</gene>
<keyword evidence="1" id="KW-0472">Membrane</keyword>
<name>A0ABV8CVV6_9STRE</name>
<dbReference type="RefSeq" id="WP_380426672.1">
    <property type="nucleotide sequence ID" value="NZ_JBHRZV010000049.1"/>
</dbReference>
<proteinExistence type="predicted"/>
<evidence type="ECO:0000313" key="3">
    <source>
        <dbReference type="Proteomes" id="UP001595807"/>
    </source>
</evidence>
<reference evidence="3" key="1">
    <citation type="journal article" date="2019" name="Int. J. Syst. Evol. Microbiol.">
        <title>The Global Catalogue of Microorganisms (GCM) 10K type strain sequencing project: providing services to taxonomists for standard genome sequencing and annotation.</title>
        <authorList>
            <consortium name="The Broad Institute Genomics Platform"/>
            <consortium name="The Broad Institute Genome Sequencing Center for Infectious Disease"/>
            <person name="Wu L."/>
            <person name="Ma J."/>
        </authorList>
    </citation>
    <scope>NUCLEOTIDE SEQUENCE [LARGE SCALE GENOMIC DNA]</scope>
    <source>
        <strain evidence="3">CCUG 67170</strain>
    </source>
</reference>
<accession>A0ABV8CVV6</accession>
<protein>
    <submittedName>
        <fullName evidence="2">Uncharacterized protein</fullName>
    </submittedName>
</protein>